<dbReference type="EMBL" id="OZ018776">
    <property type="protein sequence ID" value="CAK9119970.1"/>
    <property type="molecule type" value="Genomic_DNA"/>
</dbReference>
<accession>A0ABM9NAV0</accession>
<evidence type="ECO:0000313" key="3">
    <source>
        <dbReference type="EMBL" id="CAK9120679.1"/>
    </source>
</evidence>
<protein>
    <submittedName>
        <fullName evidence="2">IS110 family transposase</fullName>
    </submittedName>
</protein>
<name>A0ABM9NAV0_RICHE</name>
<keyword evidence="4" id="KW-1185">Reference proteome</keyword>
<dbReference type="Proteomes" id="UP001642485">
    <property type="component" value="Chromosome"/>
</dbReference>
<evidence type="ECO:0000313" key="1">
    <source>
        <dbReference type="EMBL" id="CAK9119970.1"/>
    </source>
</evidence>
<gene>
    <name evidence="1" type="ORF">OB144RH_01475</name>
    <name evidence="2" type="ORF">OB144RH_02680</name>
    <name evidence="3" type="ORF">OB144RH_03285</name>
</gene>
<dbReference type="RefSeq" id="WP_010420447.1">
    <property type="nucleotide sequence ID" value="NZ_OY974080.1"/>
</dbReference>
<dbReference type="EMBL" id="OZ018776">
    <property type="protein sequence ID" value="CAK9120679.1"/>
    <property type="molecule type" value="Genomic_DNA"/>
</dbReference>
<dbReference type="EMBL" id="OZ018776">
    <property type="protein sequence ID" value="CAK9120445.1"/>
    <property type="molecule type" value="Genomic_DNA"/>
</dbReference>
<sequence length="77" mass="8548">MLVHGTGEKNITKHIFIGIDVSEDTLDVWLHPLNKYKVFNNDQKGINELAEYIAGYSIAKIVIEATGGLEYKAANTL</sequence>
<evidence type="ECO:0000313" key="4">
    <source>
        <dbReference type="Proteomes" id="UP001642485"/>
    </source>
</evidence>
<evidence type="ECO:0000313" key="2">
    <source>
        <dbReference type="EMBL" id="CAK9120445.1"/>
    </source>
</evidence>
<reference evidence="2 4" key="1">
    <citation type="submission" date="2024-02" db="EMBL/GenBank/DDBJ databases">
        <authorList>
            <person name="Nijsse B."/>
            <person name="Sprong H."/>
        </authorList>
    </citation>
    <scope>NUCLEOTIDE SEQUENCE [LARGE SCALE GENOMIC DNA]</scope>
    <source>
        <strain evidence="2">OB144</strain>
    </source>
</reference>
<proteinExistence type="predicted"/>
<organism evidence="2 4">
    <name type="scientific">Rickettsia helvetica</name>
    <dbReference type="NCBI Taxonomy" id="35789"/>
    <lineage>
        <taxon>Bacteria</taxon>
        <taxon>Pseudomonadati</taxon>
        <taxon>Pseudomonadota</taxon>
        <taxon>Alphaproteobacteria</taxon>
        <taxon>Rickettsiales</taxon>
        <taxon>Rickettsiaceae</taxon>
        <taxon>Rickettsieae</taxon>
        <taxon>Rickettsia</taxon>
        <taxon>spotted fever group</taxon>
    </lineage>
</organism>